<evidence type="ECO:0000259" key="14">
    <source>
        <dbReference type="SMART" id="SM00663"/>
    </source>
</evidence>
<evidence type="ECO:0000256" key="4">
    <source>
        <dbReference type="ARBA" id="ARBA00022679"/>
    </source>
</evidence>
<dbReference type="Gene3D" id="1.10.150.390">
    <property type="match status" value="1"/>
</dbReference>
<dbReference type="Gene3D" id="1.10.274.100">
    <property type="entry name" value="RNA polymerase Rpb1, domain 3"/>
    <property type="match status" value="1"/>
</dbReference>
<dbReference type="EMBL" id="JAFCIX010000310">
    <property type="protein sequence ID" value="KAH6595364.1"/>
    <property type="molecule type" value="Genomic_DNA"/>
</dbReference>
<dbReference type="InterPro" id="IPR007080">
    <property type="entry name" value="RNA_pol_Rpb1_1"/>
</dbReference>
<dbReference type="InterPro" id="IPR006592">
    <property type="entry name" value="RNA_pol_N"/>
</dbReference>
<dbReference type="InterPro" id="IPR000722">
    <property type="entry name" value="RNA_pol_asu"/>
</dbReference>
<evidence type="ECO:0000256" key="9">
    <source>
        <dbReference type="ARBA" id="ARBA00023163"/>
    </source>
</evidence>
<evidence type="ECO:0000256" key="3">
    <source>
        <dbReference type="ARBA" id="ARBA00022478"/>
    </source>
</evidence>
<feature type="compositionally biased region" description="Acidic residues" evidence="13">
    <location>
        <begin position="176"/>
        <end position="194"/>
    </location>
</feature>
<feature type="region of interest" description="Disordered" evidence="13">
    <location>
        <begin position="1486"/>
        <end position="1638"/>
    </location>
</feature>
<evidence type="ECO:0000256" key="5">
    <source>
        <dbReference type="ARBA" id="ARBA00022695"/>
    </source>
</evidence>
<comment type="caution">
    <text evidence="15">The sequence shown here is derived from an EMBL/GenBank/DDBJ whole genome shotgun (WGS) entry which is preliminary data.</text>
</comment>
<name>A0ABQ8FBH4_9FUNG</name>
<dbReference type="Gene3D" id="3.30.70.2850">
    <property type="match status" value="2"/>
</dbReference>
<dbReference type="PANTHER" id="PTHR19376:SF11">
    <property type="entry name" value="DNA-DIRECTED RNA POLYMERASE I SUBUNIT RPA1"/>
    <property type="match status" value="1"/>
</dbReference>
<dbReference type="Proteomes" id="UP001648503">
    <property type="component" value="Unassembled WGS sequence"/>
</dbReference>
<dbReference type="InterPro" id="IPR007081">
    <property type="entry name" value="RNA_pol_Rpb1_5"/>
</dbReference>
<keyword evidence="7" id="KW-0862">Zinc</keyword>
<dbReference type="Pfam" id="PF04997">
    <property type="entry name" value="RNA_pol_Rpb1_1"/>
    <property type="match status" value="1"/>
</dbReference>
<keyword evidence="8" id="KW-0460">Magnesium</keyword>
<keyword evidence="3 12" id="KW-0240">DNA-directed RNA polymerase</keyword>
<keyword evidence="6" id="KW-0479">Metal-binding</keyword>
<evidence type="ECO:0000256" key="8">
    <source>
        <dbReference type="ARBA" id="ARBA00022842"/>
    </source>
</evidence>
<accession>A0ABQ8FBH4</accession>
<evidence type="ECO:0000256" key="12">
    <source>
        <dbReference type="RuleBase" id="RU004279"/>
    </source>
</evidence>
<evidence type="ECO:0000256" key="10">
    <source>
        <dbReference type="ARBA" id="ARBA00023242"/>
    </source>
</evidence>
<dbReference type="Gene3D" id="4.10.860.120">
    <property type="entry name" value="RNA polymerase II, clamp domain"/>
    <property type="match status" value="1"/>
</dbReference>
<feature type="compositionally biased region" description="Low complexity" evidence="13">
    <location>
        <begin position="148"/>
        <end position="174"/>
    </location>
</feature>
<organism evidence="15 16">
    <name type="scientific">Batrachochytrium salamandrivorans</name>
    <dbReference type="NCBI Taxonomy" id="1357716"/>
    <lineage>
        <taxon>Eukaryota</taxon>
        <taxon>Fungi</taxon>
        <taxon>Fungi incertae sedis</taxon>
        <taxon>Chytridiomycota</taxon>
        <taxon>Chytridiomycota incertae sedis</taxon>
        <taxon>Chytridiomycetes</taxon>
        <taxon>Rhizophydiales</taxon>
        <taxon>Rhizophydiales incertae sedis</taxon>
        <taxon>Batrachochytrium</taxon>
    </lineage>
</organism>
<feature type="region of interest" description="Disordered" evidence="13">
    <location>
        <begin position="147"/>
        <end position="194"/>
    </location>
</feature>
<dbReference type="Gene3D" id="6.10.250.2940">
    <property type="match status" value="1"/>
</dbReference>
<gene>
    <name evidence="15" type="ORF">BASA50_005882</name>
</gene>
<feature type="domain" description="RNA polymerase N-terminal" evidence="14">
    <location>
        <begin position="395"/>
        <end position="735"/>
    </location>
</feature>
<dbReference type="InterPro" id="IPR015699">
    <property type="entry name" value="DNA-dir_RNA_pol1_lsu_N"/>
</dbReference>
<dbReference type="Gene3D" id="1.10.132.30">
    <property type="match status" value="1"/>
</dbReference>
<dbReference type="Pfam" id="PF00623">
    <property type="entry name" value="RNA_pol_Rpb1_2"/>
    <property type="match status" value="1"/>
</dbReference>
<dbReference type="EC" id="2.7.7.6" evidence="12"/>
<dbReference type="Gene3D" id="1.10.357.120">
    <property type="match status" value="1"/>
</dbReference>
<protein>
    <recommendedName>
        <fullName evidence="12">DNA-directed RNA polymerase subunit</fullName>
        <ecNumber evidence="12">2.7.7.6</ecNumber>
    </recommendedName>
</protein>
<keyword evidence="16" id="KW-1185">Reference proteome</keyword>
<feature type="compositionally biased region" description="Gly residues" evidence="13">
    <location>
        <begin position="1512"/>
        <end position="1522"/>
    </location>
</feature>
<dbReference type="Pfam" id="PF04983">
    <property type="entry name" value="RNA_pol_Rpb1_3"/>
    <property type="match status" value="1"/>
</dbReference>
<dbReference type="InterPro" id="IPR047107">
    <property type="entry name" value="DNA-dir_RNA_pol1_lsu_C"/>
</dbReference>
<dbReference type="InterPro" id="IPR007066">
    <property type="entry name" value="RNA_pol_Rpb1_3"/>
</dbReference>
<dbReference type="Gene3D" id="3.30.1490.180">
    <property type="entry name" value="RNA polymerase ii"/>
    <property type="match status" value="1"/>
</dbReference>
<evidence type="ECO:0000256" key="1">
    <source>
        <dbReference type="ARBA" id="ARBA00004123"/>
    </source>
</evidence>
<dbReference type="Pfam" id="PF04998">
    <property type="entry name" value="RNA_pol_Rpb1_5"/>
    <property type="match status" value="1"/>
</dbReference>
<dbReference type="InterPro" id="IPR045867">
    <property type="entry name" value="DNA-dir_RpoC_beta_prime"/>
</dbReference>
<dbReference type="CDD" id="cd01435">
    <property type="entry name" value="RNAP_I_RPA1_N"/>
    <property type="match status" value="1"/>
</dbReference>
<dbReference type="CDD" id="cd02735">
    <property type="entry name" value="RNAP_I_Rpa1_C"/>
    <property type="match status" value="1"/>
</dbReference>
<proteinExistence type="inferred from homology"/>
<reference evidence="15 16" key="1">
    <citation type="submission" date="2021-02" db="EMBL/GenBank/DDBJ databases">
        <title>Variation within the Batrachochytrium salamandrivorans European outbreak.</title>
        <authorList>
            <person name="Kelly M."/>
            <person name="Pasmans F."/>
            <person name="Shea T.P."/>
            <person name="Munoz J.F."/>
            <person name="Carranza S."/>
            <person name="Cuomo C.A."/>
            <person name="Martel A."/>
        </authorList>
    </citation>
    <scope>NUCLEOTIDE SEQUENCE [LARGE SCALE GENOMIC DNA]</scope>
    <source>
        <strain evidence="15 16">AMFP18/2</strain>
    </source>
</reference>
<dbReference type="InterPro" id="IPR007083">
    <property type="entry name" value="RNA_pol_Rpb1_4"/>
</dbReference>
<evidence type="ECO:0000256" key="11">
    <source>
        <dbReference type="ARBA" id="ARBA00048552"/>
    </source>
</evidence>
<dbReference type="Pfam" id="PF05000">
    <property type="entry name" value="RNA_pol_Rpb1_4"/>
    <property type="match status" value="1"/>
</dbReference>
<feature type="compositionally biased region" description="Acidic residues" evidence="13">
    <location>
        <begin position="1617"/>
        <end position="1631"/>
    </location>
</feature>
<feature type="compositionally biased region" description="Polar residues" evidence="13">
    <location>
        <begin position="1563"/>
        <end position="1574"/>
    </location>
</feature>
<evidence type="ECO:0000313" key="15">
    <source>
        <dbReference type="EMBL" id="KAH6595364.1"/>
    </source>
</evidence>
<comment type="catalytic activity">
    <reaction evidence="11 12">
        <text>RNA(n) + a ribonucleoside 5'-triphosphate = RNA(n+1) + diphosphate</text>
        <dbReference type="Rhea" id="RHEA:21248"/>
        <dbReference type="Rhea" id="RHEA-COMP:14527"/>
        <dbReference type="Rhea" id="RHEA-COMP:17342"/>
        <dbReference type="ChEBI" id="CHEBI:33019"/>
        <dbReference type="ChEBI" id="CHEBI:61557"/>
        <dbReference type="ChEBI" id="CHEBI:140395"/>
        <dbReference type="EC" id="2.7.7.6"/>
    </reaction>
</comment>
<dbReference type="SUPFAM" id="SSF64484">
    <property type="entry name" value="beta and beta-prime subunits of DNA dependent RNA-polymerase"/>
    <property type="match status" value="1"/>
</dbReference>
<dbReference type="SMART" id="SM00663">
    <property type="entry name" value="RPOLA_N"/>
    <property type="match status" value="1"/>
</dbReference>
<keyword evidence="5 12" id="KW-0548">Nucleotidyltransferase</keyword>
<keyword evidence="4 12" id="KW-0808">Transferase</keyword>
<evidence type="ECO:0000256" key="2">
    <source>
        <dbReference type="ARBA" id="ARBA00006460"/>
    </source>
</evidence>
<dbReference type="InterPro" id="IPR038120">
    <property type="entry name" value="Rpb1_funnel_sf"/>
</dbReference>
<comment type="subcellular location">
    <subcellularLocation>
        <location evidence="1">Nucleus</location>
    </subcellularLocation>
</comment>
<keyword evidence="10" id="KW-0539">Nucleus</keyword>
<evidence type="ECO:0000256" key="6">
    <source>
        <dbReference type="ARBA" id="ARBA00022723"/>
    </source>
</evidence>
<dbReference type="PANTHER" id="PTHR19376">
    <property type="entry name" value="DNA-DIRECTED RNA POLYMERASE"/>
    <property type="match status" value="1"/>
</dbReference>
<evidence type="ECO:0000256" key="7">
    <source>
        <dbReference type="ARBA" id="ARBA00022833"/>
    </source>
</evidence>
<feature type="compositionally biased region" description="Low complexity" evidence="13">
    <location>
        <begin position="1523"/>
        <end position="1537"/>
    </location>
</feature>
<keyword evidence="9 12" id="KW-0804">Transcription</keyword>
<dbReference type="Gene3D" id="2.40.40.20">
    <property type="match status" value="1"/>
</dbReference>
<dbReference type="InterPro" id="IPR042102">
    <property type="entry name" value="RNA_pol_Rpb1_3_sf"/>
</dbReference>
<sequence>MNISNPVSAEVYSVHFSFYNTKDIRKLSVKQITNPLIFDNLDHPTTHGLYDPALGPSGKDATCATCSLGYSSCPGHFGHIDLSVPVYNTINFKLMYKLLQSTCYYCHFLRTSRTVIHHFAAKLKLLHAGLIVDAAELDSAITMRSTVGPSSKKVTTGTGGKSSTSSKSGNKTSSDYIDDEAIEDDGDSNDEEDPDSLAALIVGEYNDGGDGVELPAVERDPIRVMAAIDEYVARAFSKNPDARPIKATLVTDSLRRLERQFMAAIPAHGCHNCRGQSPKFRKDGDAKIFERPLSAKQKHAMAARGLTVETLFGEITADDASTKKKSDSVNGPASNGSFSVLGIDPNSMESQREIYLTPLQVKAHIQLLWKKEAVILDLLYGNSSVKGSPRVSSPLMFFLDVVPVTPTRFRPISKLGDMQYEHPQNIHLTEIIKANITIQELQRQETEALKVLTGDPVLFQIRKAEYLKRIIDGWVLLQNSVNYLIDSSKAPLTVSGKTAPPGVRQLLEKKEGLFRKHMMGKRVNYAARSVISPDPYIETNEIGIPPVFAVKLTYPEPVTHHNVKEMRKCVINGPLIWPGATHVENEDGTLVSLGVFDDAGRTAIANQLLTPSMHHGEVNQSHRFIHTNKKVYRHLRNGDFLLLNRQPTLHKPSIMAHTARILPGEKTIRMHYANCNTYNADFDGDEMNIHFPQNDIARAEAMLIARTDQQYLVPTDGGVLRGLIQDHVDAGVDMCSRDTFFTRELYMQLVYSGLCPEGSVSSTVGNGNIETPIVIGRNGRVITLPPAIFKPTPRWTGKQIISTILTNLIPEDRDLLNLVSKSRIPAKQWGPSAPEEQTVLFMDGDLLTGILDKSQFGASANGLVHAVYEVYGASYAGKLLSILGRLFTTYLQYAGFTCRMDDLRLTPEGDSVRRELIDSASGIGLEAISEVTGVDATGIPQNKHTMYLSNTKGDHQTMSKVAELNIALEAVLRNNEKMAALDSAMKSRTNKVTSKIISACVPDKLLKPFPYNNMQVMTVSGAKGSGVNVSQISCLLGQQELEGKRVPTMVSGKTLPSFLAYDTSARSGGYITGRFLTGIKPQEYYFHCMAGREGLIDTAVKTSRSGYLQRCLIKHLEGLAVHYDHTVRDMDGSLLQFHYGEDALDVVKQTTLTNFDFCALNYRALLKRYDPSALAGKIDDESLDTYLKKQRKMDRQSLREGGEGAVSTLAKRDPIISIFSPSRHVGAVSDGFSDALEAYVNKNPSQLLATTASKKSQKEKRDDNGVERLIKDKWSVPRIASRKFKALMELKYMHSLVEPGEAVGLLAAQSIGEPSTQMTLNTFHFAGFGAKNVTLGIPRLREIIMTASSSIQTPLMKLPLKAGITVSQAEIVAHQVSRVVLSQIMQGVTVTETLTSKTAETQTRRKRIRVRLEFWPLDACRRQYNLTGDDIGAIIEAKFVPALDRAILRDLKSRVRKSGGAAEVDALAGDQDAIGVSLVRIDVNKNSRGISSGGSHEKNDQDNEEETFDGSAAGGNRSGSGGSRSKSSLSRGVVDAADLSDAEDDDSLDGSDDENGDGDATATRLSSKRLQQASYDAPDEEDEQVIGSINNADRLDDSDDENATPISSARLDRENQGDDDNESEDPIEEKDSEGLTREERIRNSSRFVCEYKFHKGNNQKCDLIYEFPADTKKILMLALVEDVCTRVVVREVPGVSRCYHLPNESENDKSVCVGTDGTNLQGMWEHDQFIDINNISTNDIAAVLRTYGIEAARAAIMKEIAGVFGVYGIQVDPRHLSIIADYMTFEGGYKPFNRTGMNSNPSPFLQMSFETTTNFLTTATLTGDLDPLDSPSARLVMGQVVKSGTGAFSVLQPLPNTA</sequence>
<feature type="compositionally biased region" description="Acidic residues" evidence="13">
    <location>
        <begin position="1538"/>
        <end position="1557"/>
    </location>
</feature>
<dbReference type="InterPro" id="IPR044893">
    <property type="entry name" value="RNA_pol_Rpb1_clamp_domain"/>
</dbReference>
<comment type="similarity">
    <text evidence="2 12">Belongs to the RNA polymerase beta' chain family.</text>
</comment>
<comment type="function">
    <text evidence="12">DNA-dependent RNA polymerase catalyzes the transcription of DNA into RNA using the four ribonucleoside triphosphates as substrates.</text>
</comment>
<evidence type="ECO:0000256" key="13">
    <source>
        <dbReference type="SAM" id="MobiDB-lite"/>
    </source>
</evidence>
<evidence type="ECO:0000313" key="16">
    <source>
        <dbReference type="Proteomes" id="UP001648503"/>
    </source>
</evidence>